<gene>
    <name evidence="1" type="primary">WBGene00284699</name>
</gene>
<dbReference type="Proteomes" id="UP000005239">
    <property type="component" value="Unassembled WGS sequence"/>
</dbReference>
<name>A0A2A6CE93_PRIPA</name>
<dbReference type="EnsemblMetazoa" id="PPA46330.1">
    <property type="protein sequence ID" value="PPA46330.1"/>
    <property type="gene ID" value="WBGene00284699"/>
</dbReference>
<sequence>MIPGGEVRSKWQINYMKLAEKNGNEIAASCRILATDPSKMKEGEELADKKNRNDARKDRTAAIFSNGIGRMNKIQRSFPTELQHRSAAAS</sequence>
<evidence type="ECO:0000313" key="1">
    <source>
        <dbReference type="EnsemblMetazoa" id="PPA46330.1"/>
    </source>
</evidence>
<protein>
    <submittedName>
        <fullName evidence="1">Uncharacterized protein</fullName>
    </submittedName>
</protein>
<accession>A0A8R1V2I1</accession>
<organism evidence="1 2">
    <name type="scientific">Pristionchus pacificus</name>
    <name type="common">Parasitic nematode worm</name>
    <dbReference type="NCBI Taxonomy" id="54126"/>
    <lineage>
        <taxon>Eukaryota</taxon>
        <taxon>Metazoa</taxon>
        <taxon>Ecdysozoa</taxon>
        <taxon>Nematoda</taxon>
        <taxon>Chromadorea</taxon>
        <taxon>Rhabditida</taxon>
        <taxon>Rhabditina</taxon>
        <taxon>Diplogasteromorpha</taxon>
        <taxon>Diplogasteroidea</taxon>
        <taxon>Neodiplogasteridae</taxon>
        <taxon>Pristionchus</taxon>
    </lineage>
</organism>
<dbReference type="AlphaFoldDB" id="A0A2A6CE93"/>
<evidence type="ECO:0000313" key="2">
    <source>
        <dbReference type="Proteomes" id="UP000005239"/>
    </source>
</evidence>
<keyword evidence="2" id="KW-1185">Reference proteome</keyword>
<proteinExistence type="predicted"/>
<reference evidence="1" key="2">
    <citation type="submission" date="2022-06" db="UniProtKB">
        <authorList>
            <consortium name="EnsemblMetazoa"/>
        </authorList>
    </citation>
    <scope>IDENTIFICATION</scope>
    <source>
        <strain evidence="1">PS312</strain>
    </source>
</reference>
<reference evidence="2" key="1">
    <citation type="journal article" date="2008" name="Nat. Genet.">
        <title>The Pristionchus pacificus genome provides a unique perspective on nematode lifestyle and parasitism.</title>
        <authorList>
            <person name="Dieterich C."/>
            <person name="Clifton S.W."/>
            <person name="Schuster L.N."/>
            <person name="Chinwalla A."/>
            <person name="Delehaunty K."/>
            <person name="Dinkelacker I."/>
            <person name="Fulton L."/>
            <person name="Fulton R."/>
            <person name="Godfrey J."/>
            <person name="Minx P."/>
            <person name="Mitreva M."/>
            <person name="Roeseler W."/>
            <person name="Tian H."/>
            <person name="Witte H."/>
            <person name="Yang S.P."/>
            <person name="Wilson R.K."/>
            <person name="Sommer R.J."/>
        </authorList>
    </citation>
    <scope>NUCLEOTIDE SEQUENCE [LARGE SCALE GENOMIC DNA]</scope>
    <source>
        <strain evidence="2">PS312</strain>
    </source>
</reference>
<accession>A0A2A6CE93</accession>